<dbReference type="VEuPathDB" id="VectorBase:ASIC014638"/>
<evidence type="ECO:0000313" key="3">
    <source>
        <dbReference type="Proteomes" id="UP000030765"/>
    </source>
</evidence>
<gene>
    <name evidence="1" type="ORF">ZHAS_00014638</name>
</gene>
<evidence type="ECO:0000313" key="2">
    <source>
        <dbReference type="EnsemblMetazoa" id="ASIC014638-PA"/>
    </source>
</evidence>
<dbReference type="EnsemblMetazoa" id="ASIC014638-RA">
    <property type="protein sequence ID" value="ASIC014638-PA"/>
    <property type="gene ID" value="ASIC014638"/>
</dbReference>
<dbReference type="AlphaFoldDB" id="A0A084W8Q4"/>
<proteinExistence type="predicted"/>
<reference evidence="2" key="2">
    <citation type="submission" date="2020-05" db="UniProtKB">
        <authorList>
            <consortium name="EnsemblMetazoa"/>
        </authorList>
    </citation>
    <scope>IDENTIFICATION</scope>
</reference>
<evidence type="ECO:0000313" key="1">
    <source>
        <dbReference type="EMBL" id="KFB46598.1"/>
    </source>
</evidence>
<protein>
    <submittedName>
        <fullName evidence="1 2">NusG antitermination factor</fullName>
    </submittedName>
</protein>
<reference evidence="1 3" key="1">
    <citation type="journal article" date="2014" name="BMC Genomics">
        <title>Genome sequence of Anopheles sinensis provides insight into genetics basis of mosquito competence for malaria parasites.</title>
        <authorList>
            <person name="Zhou D."/>
            <person name="Zhang D."/>
            <person name="Ding G."/>
            <person name="Shi L."/>
            <person name="Hou Q."/>
            <person name="Ye Y."/>
            <person name="Xu Y."/>
            <person name="Zhou H."/>
            <person name="Xiong C."/>
            <person name="Li S."/>
            <person name="Yu J."/>
            <person name="Hong S."/>
            <person name="Yu X."/>
            <person name="Zou P."/>
            <person name="Chen C."/>
            <person name="Chang X."/>
            <person name="Wang W."/>
            <person name="Lv Y."/>
            <person name="Sun Y."/>
            <person name="Ma L."/>
            <person name="Shen B."/>
            <person name="Zhu C."/>
        </authorList>
    </citation>
    <scope>NUCLEOTIDE SEQUENCE [LARGE SCALE GENOMIC DNA]</scope>
</reference>
<sequence length="76" mass="8492">MFEENVQDELSLPISQNPSTPAAVNGFSATALRPMLALPNRFRFLLISHHASDQTFPLPQAKVKEKSVVRAEFPQE</sequence>
<dbReference type="EMBL" id="ATLV01021498">
    <property type="status" value="NOT_ANNOTATED_CDS"/>
    <property type="molecule type" value="Genomic_DNA"/>
</dbReference>
<accession>A0A084W8Q4</accession>
<dbReference type="EMBL" id="KE525319">
    <property type="protein sequence ID" value="KFB46598.1"/>
    <property type="molecule type" value="Genomic_DNA"/>
</dbReference>
<keyword evidence="3" id="KW-1185">Reference proteome</keyword>
<organism evidence="1">
    <name type="scientific">Anopheles sinensis</name>
    <name type="common">Mosquito</name>
    <dbReference type="NCBI Taxonomy" id="74873"/>
    <lineage>
        <taxon>Eukaryota</taxon>
        <taxon>Metazoa</taxon>
        <taxon>Ecdysozoa</taxon>
        <taxon>Arthropoda</taxon>
        <taxon>Hexapoda</taxon>
        <taxon>Insecta</taxon>
        <taxon>Pterygota</taxon>
        <taxon>Neoptera</taxon>
        <taxon>Endopterygota</taxon>
        <taxon>Diptera</taxon>
        <taxon>Nematocera</taxon>
        <taxon>Culicoidea</taxon>
        <taxon>Culicidae</taxon>
        <taxon>Anophelinae</taxon>
        <taxon>Anopheles</taxon>
    </lineage>
</organism>
<name>A0A084W8Q4_ANOSI</name>
<dbReference type="Proteomes" id="UP000030765">
    <property type="component" value="Unassembled WGS sequence"/>
</dbReference>